<organism evidence="2 3">
    <name type="scientific">Blattamonas nauphoetae</name>
    <dbReference type="NCBI Taxonomy" id="2049346"/>
    <lineage>
        <taxon>Eukaryota</taxon>
        <taxon>Metamonada</taxon>
        <taxon>Preaxostyla</taxon>
        <taxon>Oxymonadida</taxon>
        <taxon>Blattamonas</taxon>
    </lineage>
</organism>
<feature type="transmembrane region" description="Helical" evidence="1">
    <location>
        <begin position="81"/>
        <end position="103"/>
    </location>
</feature>
<gene>
    <name evidence="2" type="ORF">BLNAU_8488</name>
</gene>
<keyword evidence="1" id="KW-0812">Transmembrane</keyword>
<dbReference type="EMBL" id="JARBJD010000054">
    <property type="protein sequence ID" value="KAK2956647.1"/>
    <property type="molecule type" value="Genomic_DNA"/>
</dbReference>
<keyword evidence="1" id="KW-1133">Transmembrane helix</keyword>
<protein>
    <submittedName>
        <fullName evidence="2">Uncharacterized protein</fullName>
    </submittedName>
</protein>
<name>A0ABQ9XYS9_9EUKA</name>
<keyword evidence="3" id="KW-1185">Reference proteome</keyword>
<dbReference type="Proteomes" id="UP001281761">
    <property type="component" value="Unassembled WGS sequence"/>
</dbReference>
<keyword evidence="1" id="KW-0472">Membrane</keyword>
<evidence type="ECO:0000313" key="2">
    <source>
        <dbReference type="EMBL" id="KAK2956647.1"/>
    </source>
</evidence>
<evidence type="ECO:0000313" key="3">
    <source>
        <dbReference type="Proteomes" id="UP001281761"/>
    </source>
</evidence>
<comment type="caution">
    <text evidence="2">The sequence shown here is derived from an EMBL/GenBank/DDBJ whole genome shotgun (WGS) entry which is preliminary data.</text>
</comment>
<proteinExistence type="predicted"/>
<accession>A0ABQ9XYS9</accession>
<sequence length="113" mass="13129">MYPSSDYPCSDCDAFLNWDEQFLKPFSEKMVVFRSLVATVKLQPAFDDSLEAKAAKLLLYVTPWNPTSAGKSVRWYRHRSALVGIFVDLACLFFHFCFDIFLLHRLHSVLQLF</sequence>
<reference evidence="2 3" key="1">
    <citation type="journal article" date="2022" name="bioRxiv">
        <title>Genomics of Preaxostyla Flagellates Illuminates Evolutionary Transitions and the Path Towards Mitochondrial Loss.</title>
        <authorList>
            <person name="Novak L.V.F."/>
            <person name="Treitli S.C."/>
            <person name="Pyrih J."/>
            <person name="Halakuc P."/>
            <person name="Pipaliya S.V."/>
            <person name="Vacek V."/>
            <person name="Brzon O."/>
            <person name="Soukal P."/>
            <person name="Eme L."/>
            <person name="Dacks J.B."/>
            <person name="Karnkowska A."/>
            <person name="Elias M."/>
            <person name="Hampl V."/>
        </authorList>
    </citation>
    <scope>NUCLEOTIDE SEQUENCE [LARGE SCALE GENOMIC DNA]</scope>
    <source>
        <strain evidence="2">NAU3</strain>
        <tissue evidence="2">Gut</tissue>
    </source>
</reference>
<evidence type="ECO:0000256" key="1">
    <source>
        <dbReference type="SAM" id="Phobius"/>
    </source>
</evidence>